<gene>
    <name evidence="2" type="ORF">SEMRO_153_G069830.1</name>
</gene>
<dbReference type="EMBL" id="CAICTM010000152">
    <property type="protein sequence ID" value="CAB9503014.1"/>
    <property type="molecule type" value="Genomic_DNA"/>
</dbReference>
<comment type="caution">
    <text evidence="2">The sequence shown here is derived from an EMBL/GenBank/DDBJ whole genome shotgun (WGS) entry which is preliminary data.</text>
</comment>
<keyword evidence="3" id="KW-1185">Reference proteome</keyword>
<dbReference type="AlphaFoldDB" id="A0A9N8DNH7"/>
<reference evidence="2" key="1">
    <citation type="submission" date="2020-06" db="EMBL/GenBank/DDBJ databases">
        <authorList>
            <consortium name="Plant Systems Biology data submission"/>
        </authorList>
    </citation>
    <scope>NUCLEOTIDE SEQUENCE</scope>
    <source>
        <strain evidence="2">D6</strain>
    </source>
</reference>
<proteinExistence type="predicted"/>
<protein>
    <submittedName>
        <fullName evidence="2">Uncharacterized protein</fullName>
    </submittedName>
</protein>
<sequence length="94" mass="10070">MTVVIVILVAALVAIVVGVVVLPNGNESSVVTESSSSTVDEMTSPFFAALPNATMASLQDVESPQSQALEWLFGHPNYGTMEDWKRIQPFAMVT</sequence>
<evidence type="ECO:0000313" key="2">
    <source>
        <dbReference type="EMBL" id="CAB9503014.1"/>
    </source>
</evidence>
<keyword evidence="1" id="KW-0732">Signal</keyword>
<dbReference type="Proteomes" id="UP001153069">
    <property type="component" value="Unassembled WGS sequence"/>
</dbReference>
<evidence type="ECO:0000256" key="1">
    <source>
        <dbReference type="SAM" id="SignalP"/>
    </source>
</evidence>
<name>A0A9N8DNH7_9STRA</name>
<organism evidence="2 3">
    <name type="scientific">Seminavis robusta</name>
    <dbReference type="NCBI Taxonomy" id="568900"/>
    <lineage>
        <taxon>Eukaryota</taxon>
        <taxon>Sar</taxon>
        <taxon>Stramenopiles</taxon>
        <taxon>Ochrophyta</taxon>
        <taxon>Bacillariophyta</taxon>
        <taxon>Bacillariophyceae</taxon>
        <taxon>Bacillariophycidae</taxon>
        <taxon>Naviculales</taxon>
        <taxon>Naviculaceae</taxon>
        <taxon>Seminavis</taxon>
    </lineage>
</organism>
<evidence type="ECO:0000313" key="3">
    <source>
        <dbReference type="Proteomes" id="UP001153069"/>
    </source>
</evidence>
<feature type="chain" id="PRO_5040494881" evidence="1">
    <location>
        <begin position="19"/>
        <end position="94"/>
    </location>
</feature>
<accession>A0A9N8DNH7</accession>
<feature type="signal peptide" evidence="1">
    <location>
        <begin position="1"/>
        <end position="18"/>
    </location>
</feature>